<proteinExistence type="predicted"/>
<keyword evidence="2" id="KW-1185">Reference proteome</keyword>
<dbReference type="EMBL" id="CAICTM010000198">
    <property type="protein sequence ID" value="CAB9504493.1"/>
    <property type="molecule type" value="Genomic_DNA"/>
</dbReference>
<comment type="caution">
    <text evidence="1">The sequence shown here is derived from an EMBL/GenBank/DDBJ whole genome shotgun (WGS) entry which is preliminary data.</text>
</comment>
<accession>A0A9N8HBX1</accession>
<evidence type="ECO:0000313" key="1">
    <source>
        <dbReference type="EMBL" id="CAB9504493.1"/>
    </source>
</evidence>
<organism evidence="1 2">
    <name type="scientific">Seminavis robusta</name>
    <dbReference type="NCBI Taxonomy" id="568900"/>
    <lineage>
        <taxon>Eukaryota</taxon>
        <taxon>Sar</taxon>
        <taxon>Stramenopiles</taxon>
        <taxon>Ochrophyta</taxon>
        <taxon>Bacillariophyta</taxon>
        <taxon>Bacillariophyceae</taxon>
        <taxon>Bacillariophycidae</taxon>
        <taxon>Naviculales</taxon>
        <taxon>Naviculaceae</taxon>
        <taxon>Seminavis</taxon>
    </lineage>
</organism>
<protein>
    <submittedName>
        <fullName evidence="1">Uncharacterized protein</fullName>
    </submittedName>
</protein>
<sequence length="264" mass="29739">MAAIITHQTALDFNIKAVAYLAQGDHRGCTTELENALKAYRTSLQIADRRLEADAMEMANEDDERRTSIRLQTFALPDSLTASLEDGSTRKASSQFACGNVLTVFQKAFVAVRDDEFDDEFDFDDDDEDDEPHHPEHIVPSTILYNMGLSFHLDAIRHGSSVGMVRAYEFYRHSMAMLENRREAIDPTRVRALLAALACNMAHISASFYHQSNTSKSMALLRNLVMNGVDDDDEDDLQDDELDTFTMNWIFYSEYHHAALAAAA</sequence>
<name>A0A9N8HBX1_9STRA</name>
<dbReference type="AlphaFoldDB" id="A0A9N8HBX1"/>
<dbReference type="Proteomes" id="UP001153069">
    <property type="component" value="Unassembled WGS sequence"/>
</dbReference>
<evidence type="ECO:0000313" key="2">
    <source>
        <dbReference type="Proteomes" id="UP001153069"/>
    </source>
</evidence>
<reference evidence="1" key="1">
    <citation type="submission" date="2020-06" db="EMBL/GenBank/DDBJ databases">
        <authorList>
            <consortium name="Plant Systems Biology data submission"/>
        </authorList>
    </citation>
    <scope>NUCLEOTIDE SEQUENCE</scope>
    <source>
        <strain evidence="1">D6</strain>
    </source>
</reference>
<gene>
    <name evidence="1" type="ORF">SEMRO_199_G084290.1</name>
</gene>